<comment type="caution">
    <text evidence="3">The sequence shown here is derived from an EMBL/GenBank/DDBJ whole genome shotgun (WGS) entry which is preliminary data.</text>
</comment>
<evidence type="ECO:0000313" key="3">
    <source>
        <dbReference type="EMBL" id="TSH98133.1"/>
    </source>
</evidence>
<evidence type="ECO:0000313" key="4">
    <source>
        <dbReference type="Proteomes" id="UP000318405"/>
    </source>
</evidence>
<keyword evidence="2" id="KW-0732">Signal</keyword>
<dbReference type="PANTHER" id="PTHR42928:SF5">
    <property type="entry name" value="BLR1237 PROTEIN"/>
    <property type="match status" value="1"/>
</dbReference>
<dbReference type="AlphaFoldDB" id="A0A556AYW4"/>
<dbReference type="RefSeq" id="WP_143947015.1">
    <property type="nucleotide sequence ID" value="NZ_BAABMB010000004.1"/>
</dbReference>
<dbReference type="EMBL" id="VLTJ01000007">
    <property type="protein sequence ID" value="TSH98133.1"/>
    <property type="molecule type" value="Genomic_DNA"/>
</dbReference>
<gene>
    <name evidence="3" type="ORF">FOZ76_04935</name>
</gene>
<evidence type="ECO:0000256" key="1">
    <source>
        <dbReference type="ARBA" id="ARBA00006987"/>
    </source>
</evidence>
<proteinExistence type="inferred from homology"/>
<feature type="chain" id="PRO_5021724388" evidence="2">
    <location>
        <begin position="27"/>
        <end position="326"/>
    </location>
</feature>
<organism evidence="3 4">
    <name type="scientific">Verticiella sediminum</name>
    <dbReference type="NCBI Taxonomy" id="1247510"/>
    <lineage>
        <taxon>Bacteria</taxon>
        <taxon>Pseudomonadati</taxon>
        <taxon>Pseudomonadota</taxon>
        <taxon>Betaproteobacteria</taxon>
        <taxon>Burkholderiales</taxon>
        <taxon>Alcaligenaceae</taxon>
        <taxon>Verticiella</taxon>
    </lineage>
</organism>
<dbReference type="InterPro" id="IPR042100">
    <property type="entry name" value="Bug_dom1"/>
</dbReference>
<reference evidence="3 4" key="1">
    <citation type="submission" date="2019-07" db="EMBL/GenBank/DDBJ databases">
        <title>Qingshengfaniella alkalisoli gen. nov., sp. nov., isolated from saline soil.</title>
        <authorList>
            <person name="Xu L."/>
            <person name="Huang X.-X."/>
            <person name="Sun J.-Q."/>
        </authorList>
    </citation>
    <scope>NUCLEOTIDE SEQUENCE [LARGE SCALE GENOMIC DNA]</scope>
    <source>
        <strain evidence="3 4">DSM 27279</strain>
    </source>
</reference>
<sequence length="326" mass="34111">MSFNAARRFGAAALMAALGLVGVAHAAGDFPNKPIRLVIPFPAGGGTDTIGRIIGKGLQEAWGQNVIVDNVAGAGGQIGGSQVARAAPDGYTAMIGITSLIQQPPLYKNLPYDVFKDFQPVSIVAYSSDLVLVPSTSPFNSVDDIIKAAKERPGALSAGSYGAGTSSHLHVELFKLNNDVDVIHVPYKGAAPAMVDVMGGQLDVAFVDVTSAGPHLKSGKVKVLAVTGGSRVSIAPDAPTLKELGQPGYDANGWFALLLPANTPKPILDKYSQEVMRIVKSPEMTERLTALSLRPGGTTPEEMQEAMVRDGKGWASIVERANVKID</sequence>
<feature type="signal peptide" evidence="2">
    <location>
        <begin position="1"/>
        <end position="26"/>
    </location>
</feature>
<dbReference type="SUPFAM" id="SSF53850">
    <property type="entry name" value="Periplasmic binding protein-like II"/>
    <property type="match status" value="1"/>
</dbReference>
<evidence type="ECO:0000256" key="2">
    <source>
        <dbReference type="SAM" id="SignalP"/>
    </source>
</evidence>
<dbReference type="Gene3D" id="3.40.190.10">
    <property type="entry name" value="Periplasmic binding protein-like II"/>
    <property type="match status" value="1"/>
</dbReference>
<dbReference type="OrthoDB" id="8678477at2"/>
<keyword evidence="4" id="KW-1185">Reference proteome</keyword>
<dbReference type="PIRSF" id="PIRSF017082">
    <property type="entry name" value="YflP"/>
    <property type="match status" value="1"/>
</dbReference>
<protein>
    <submittedName>
        <fullName evidence="3">Tripartite tricarboxylate transporter substrate binding protein</fullName>
    </submittedName>
</protein>
<dbReference type="InterPro" id="IPR005064">
    <property type="entry name" value="BUG"/>
</dbReference>
<dbReference type="Pfam" id="PF03401">
    <property type="entry name" value="TctC"/>
    <property type="match status" value="1"/>
</dbReference>
<dbReference type="Proteomes" id="UP000318405">
    <property type="component" value="Unassembled WGS sequence"/>
</dbReference>
<dbReference type="CDD" id="cd07012">
    <property type="entry name" value="PBP2_Bug_TTT"/>
    <property type="match status" value="1"/>
</dbReference>
<dbReference type="PANTHER" id="PTHR42928">
    <property type="entry name" value="TRICARBOXYLATE-BINDING PROTEIN"/>
    <property type="match status" value="1"/>
</dbReference>
<name>A0A556AYW4_9BURK</name>
<accession>A0A556AYW4</accession>
<comment type="similarity">
    <text evidence="1">Belongs to the UPF0065 (bug) family.</text>
</comment>
<dbReference type="Gene3D" id="3.40.190.150">
    <property type="entry name" value="Bordetella uptake gene, domain 1"/>
    <property type="match status" value="1"/>
</dbReference>